<dbReference type="Proteomes" id="UP001440612">
    <property type="component" value="Chromosome"/>
</dbReference>
<protein>
    <recommendedName>
        <fullName evidence="4">Transferrin-binding protein B C-lobe/N-lobe beta barrel domain-containing protein</fullName>
    </recommendedName>
</protein>
<evidence type="ECO:0000313" key="3">
    <source>
        <dbReference type="Proteomes" id="UP001440612"/>
    </source>
</evidence>
<dbReference type="RefSeq" id="WP_341367455.1">
    <property type="nucleotide sequence ID" value="NZ_CP150951.2"/>
</dbReference>
<dbReference type="SUPFAM" id="SSF56925">
    <property type="entry name" value="OMPA-like"/>
    <property type="match status" value="1"/>
</dbReference>
<dbReference type="Gene3D" id="2.40.160.90">
    <property type="match status" value="1"/>
</dbReference>
<evidence type="ECO:0000256" key="1">
    <source>
        <dbReference type="SAM" id="MobiDB-lite"/>
    </source>
</evidence>
<sequence length="238" mass="23226">MSYFPIYAGVLGVALSAVSGCSGGSSAGDDDPIGGGGGGGTDPDPIDLPSDLNVATAAESAAYYDIVNTDFPTVRSAAVAGGGTPLPTTGTVTYEGYMNLIVGNATVSANVIGAATVQASFASATLSGSATDFMGVAIDEYDTTQVAHYEGTITIDNGDIFAGTDGSADVDFDISGTLDNGLNLFAVDGNLVGGFNGTNADGLYALGSNTGVHGDIDATIDGAAATIGIATVSVVAVP</sequence>
<gene>
    <name evidence="2" type="ORF">AABB29_01390</name>
</gene>
<proteinExistence type="predicted"/>
<dbReference type="InterPro" id="IPR011250">
    <property type="entry name" value="OMP/PagP_B-barrel"/>
</dbReference>
<reference evidence="3" key="1">
    <citation type="submission" date="2024-04" db="EMBL/GenBank/DDBJ databases">
        <title>Phylogenomic analyses of a clade within the roseobacter group suggest taxonomic reassignments of species of the genera Aestuariivita, Citreicella, Loktanella, Nautella, Pelagibaca, Ruegeria, Thalassobius, Thiobacimonas and Tropicibacter, and the proposal o.</title>
        <authorList>
            <person name="Jeon C.O."/>
        </authorList>
    </citation>
    <scope>NUCLEOTIDE SEQUENCE [LARGE SCALE GENOMIC DNA]</scope>
    <source>
        <strain evidence="3">BS5-3</strain>
    </source>
</reference>
<dbReference type="EMBL" id="CP150951">
    <property type="protein sequence ID" value="WZC49345.1"/>
    <property type="molecule type" value="Genomic_DNA"/>
</dbReference>
<evidence type="ECO:0008006" key="4">
    <source>
        <dbReference type="Google" id="ProtNLM"/>
    </source>
</evidence>
<keyword evidence="3" id="KW-1185">Reference proteome</keyword>
<name>A0ABZ2V580_9RHOB</name>
<evidence type="ECO:0000313" key="2">
    <source>
        <dbReference type="EMBL" id="WZC49345.1"/>
    </source>
</evidence>
<organism evidence="2 3">
    <name type="scientific">Yoonia phaeophyticola</name>
    <dbReference type="NCBI Taxonomy" id="3137369"/>
    <lineage>
        <taxon>Bacteria</taxon>
        <taxon>Pseudomonadati</taxon>
        <taxon>Pseudomonadota</taxon>
        <taxon>Alphaproteobacteria</taxon>
        <taxon>Rhodobacterales</taxon>
        <taxon>Paracoccaceae</taxon>
        <taxon>Yoonia</taxon>
    </lineage>
</organism>
<feature type="region of interest" description="Disordered" evidence="1">
    <location>
        <begin position="26"/>
        <end position="48"/>
    </location>
</feature>
<accession>A0ABZ2V580</accession>